<keyword evidence="2" id="KW-0406">Ion transport</keyword>
<dbReference type="SUPFAM" id="SSF55387">
    <property type="entry name" value="Frataxin/Nqo15-like"/>
    <property type="match status" value="1"/>
</dbReference>
<dbReference type="GO" id="GO:0051537">
    <property type="term" value="F:2 iron, 2 sulfur cluster binding"/>
    <property type="evidence" value="ECO:0007669"/>
    <property type="project" value="TreeGrafter"/>
</dbReference>
<keyword evidence="3" id="KW-0408">Iron</keyword>
<evidence type="ECO:0000313" key="5">
    <source>
        <dbReference type="EnsemblMetazoa" id="XP_022655115"/>
    </source>
</evidence>
<dbReference type="PRINTS" id="PR00904">
    <property type="entry name" value="FRATAXIN"/>
</dbReference>
<dbReference type="OrthoDB" id="1897642at2759"/>
<dbReference type="AlphaFoldDB" id="A0A7M7M7D4"/>
<name>A0A7M7M7D4_VARDE</name>
<evidence type="ECO:0000256" key="1">
    <source>
        <dbReference type="ARBA" id="ARBA00008183"/>
    </source>
</evidence>
<accession>A0A7M7M7D4</accession>
<dbReference type="GO" id="GO:0006826">
    <property type="term" value="P:iron ion transport"/>
    <property type="evidence" value="ECO:0007669"/>
    <property type="project" value="UniProtKB-KW"/>
</dbReference>
<keyword evidence="6" id="KW-1185">Reference proteome</keyword>
<feature type="compositionally biased region" description="Gly residues" evidence="4">
    <location>
        <begin position="177"/>
        <end position="213"/>
    </location>
</feature>
<dbReference type="GO" id="GO:0006879">
    <property type="term" value="P:intracellular iron ion homeostasis"/>
    <property type="evidence" value="ECO:0007669"/>
    <property type="project" value="TreeGrafter"/>
</dbReference>
<dbReference type="RefSeq" id="XP_022655115.1">
    <property type="nucleotide sequence ID" value="XM_022799380.1"/>
</dbReference>
<dbReference type="EnsemblMetazoa" id="XM_022799380">
    <property type="protein sequence ID" value="XP_022655115"/>
    <property type="gene ID" value="LOC111247876"/>
</dbReference>
<dbReference type="Pfam" id="PF01491">
    <property type="entry name" value="Frataxin_Cyay"/>
    <property type="match status" value="1"/>
</dbReference>
<dbReference type="GO" id="GO:0008199">
    <property type="term" value="F:ferric iron binding"/>
    <property type="evidence" value="ECO:0007669"/>
    <property type="project" value="InterPro"/>
</dbReference>
<dbReference type="PROSITE" id="PS01344">
    <property type="entry name" value="FRATAXIN_1"/>
    <property type="match status" value="1"/>
</dbReference>
<dbReference type="SMART" id="SM01219">
    <property type="entry name" value="Frataxin_Cyay"/>
    <property type="match status" value="1"/>
</dbReference>
<dbReference type="GO" id="GO:0004322">
    <property type="term" value="F:ferroxidase activity"/>
    <property type="evidence" value="ECO:0007669"/>
    <property type="project" value="TreeGrafter"/>
</dbReference>
<dbReference type="GO" id="GO:0005739">
    <property type="term" value="C:mitochondrion"/>
    <property type="evidence" value="ECO:0007669"/>
    <property type="project" value="TreeGrafter"/>
</dbReference>
<evidence type="ECO:0000256" key="3">
    <source>
        <dbReference type="ARBA" id="ARBA00023004"/>
    </source>
</evidence>
<dbReference type="Proteomes" id="UP000594260">
    <property type="component" value="Unplaced"/>
</dbReference>
<dbReference type="PANTHER" id="PTHR16821:SF2">
    <property type="entry name" value="FRATAXIN, MITOCHONDRIAL"/>
    <property type="match status" value="1"/>
</dbReference>
<evidence type="ECO:0000256" key="2">
    <source>
        <dbReference type="ARBA" id="ARBA00022496"/>
    </source>
</evidence>
<evidence type="ECO:0000256" key="4">
    <source>
        <dbReference type="SAM" id="MobiDB-lite"/>
    </source>
</evidence>
<keyword evidence="2" id="KW-0813">Transport</keyword>
<keyword evidence="2" id="KW-0410">Iron transport</keyword>
<dbReference type="PROSITE" id="PS50810">
    <property type="entry name" value="FRATAXIN_2"/>
    <property type="match status" value="1"/>
</dbReference>
<protein>
    <recommendedName>
        <fullName evidence="7">Ferroxidase</fullName>
    </recommendedName>
</protein>
<dbReference type="Gene3D" id="3.30.920.10">
    <property type="entry name" value="Frataxin/CyaY"/>
    <property type="match status" value="1"/>
</dbReference>
<feature type="region of interest" description="Disordered" evidence="4">
    <location>
        <begin position="168"/>
        <end position="233"/>
    </location>
</feature>
<dbReference type="InterPro" id="IPR020895">
    <property type="entry name" value="Frataxin_CS"/>
</dbReference>
<reference evidence="5" key="1">
    <citation type="submission" date="2021-01" db="UniProtKB">
        <authorList>
            <consortium name="EnsemblMetazoa"/>
        </authorList>
    </citation>
    <scope>IDENTIFICATION</scope>
</reference>
<evidence type="ECO:0008006" key="7">
    <source>
        <dbReference type="Google" id="ProtNLM"/>
    </source>
</evidence>
<evidence type="ECO:0000313" key="6">
    <source>
        <dbReference type="Proteomes" id="UP000594260"/>
    </source>
</evidence>
<dbReference type="InParanoid" id="A0A7M7M7D4"/>
<dbReference type="PANTHER" id="PTHR16821">
    <property type="entry name" value="FRATAXIN"/>
    <property type="match status" value="1"/>
</dbReference>
<proteinExistence type="inferred from homology"/>
<dbReference type="GO" id="GO:0016226">
    <property type="term" value="P:iron-sulfur cluster assembly"/>
    <property type="evidence" value="ECO:0007669"/>
    <property type="project" value="InterPro"/>
</dbReference>
<sequence>MLLRAITCAVWQPAAKLILRTGFSSLQTRLTPVLATACLQGADASIAPTHRLFQTTPVAREMSEFEYDKVCKVSLENLCEYFEKLLEEVTDADVNLSDGVLTVMLGQNHGTYVINKQTPNRQIWLSSPISGPKSIAFIYTSEATGLEVTSTNSRNAPSAVSVSAITHSDETNQETIAGGGRSRGNGFGTGGMGKGGGSDFGDGGNGGDGGDINGGDESDGGNGSGGRGRDGHFQYAKLPQVDTYEFGFRKGNLYNFIERHESRHGPRFRTNVLWGDKRGGYGEHYWEYNHMEITPTPTTPGYSEYNVSSQY</sequence>
<organism evidence="5 6">
    <name type="scientific">Varroa destructor</name>
    <name type="common">Honeybee mite</name>
    <dbReference type="NCBI Taxonomy" id="109461"/>
    <lineage>
        <taxon>Eukaryota</taxon>
        <taxon>Metazoa</taxon>
        <taxon>Ecdysozoa</taxon>
        <taxon>Arthropoda</taxon>
        <taxon>Chelicerata</taxon>
        <taxon>Arachnida</taxon>
        <taxon>Acari</taxon>
        <taxon>Parasitiformes</taxon>
        <taxon>Mesostigmata</taxon>
        <taxon>Gamasina</taxon>
        <taxon>Dermanyssoidea</taxon>
        <taxon>Varroidae</taxon>
        <taxon>Varroa</taxon>
    </lineage>
</organism>
<dbReference type="GO" id="GO:0034986">
    <property type="term" value="F:iron chaperone activity"/>
    <property type="evidence" value="ECO:0007669"/>
    <property type="project" value="TreeGrafter"/>
</dbReference>
<dbReference type="InterPro" id="IPR036524">
    <property type="entry name" value="Frataxin/CyaY_sf"/>
</dbReference>
<dbReference type="GeneID" id="111247876"/>
<dbReference type="KEGG" id="vde:111247876"/>
<dbReference type="InterPro" id="IPR002908">
    <property type="entry name" value="Frataxin/CyaY"/>
</dbReference>
<dbReference type="GO" id="GO:0008198">
    <property type="term" value="F:ferrous iron binding"/>
    <property type="evidence" value="ECO:0007669"/>
    <property type="project" value="TreeGrafter"/>
</dbReference>
<comment type="similarity">
    <text evidence="1">Belongs to the frataxin family.</text>
</comment>